<dbReference type="Pfam" id="PF00622">
    <property type="entry name" value="SPRY"/>
    <property type="match status" value="1"/>
</dbReference>
<dbReference type="InterPro" id="IPR006574">
    <property type="entry name" value="PRY"/>
</dbReference>
<reference evidence="7" key="1">
    <citation type="submission" date="2025-08" db="UniProtKB">
        <authorList>
            <consortium name="Ensembl"/>
        </authorList>
    </citation>
    <scope>IDENTIFICATION</scope>
</reference>
<accession>A0A8C2CSW5</accession>
<keyword evidence="2 4" id="KW-0863">Zinc-finger</keyword>
<dbReference type="SUPFAM" id="SSF57850">
    <property type="entry name" value="RING/U-box"/>
    <property type="match status" value="1"/>
</dbReference>
<dbReference type="Gene3D" id="3.30.40.10">
    <property type="entry name" value="Zinc/RING finger domain, C3HC4 (zinc finger)"/>
    <property type="match status" value="1"/>
</dbReference>
<dbReference type="Pfam" id="PF13445">
    <property type="entry name" value="zf-RING_UBOX"/>
    <property type="match status" value="1"/>
</dbReference>
<keyword evidence="1" id="KW-0479">Metal-binding</keyword>
<dbReference type="Gene3D" id="2.60.120.920">
    <property type="match status" value="1"/>
</dbReference>
<dbReference type="GO" id="GO:0008270">
    <property type="term" value="F:zinc ion binding"/>
    <property type="evidence" value="ECO:0007669"/>
    <property type="project" value="UniProtKB-KW"/>
</dbReference>
<dbReference type="PROSITE" id="PS50188">
    <property type="entry name" value="B302_SPRY"/>
    <property type="match status" value="1"/>
</dbReference>
<dbReference type="PROSITE" id="PS00518">
    <property type="entry name" value="ZF_RING_1"/>
    <property type="match status" value="1"/>
</dbReference>
<dbReference type="PROSITE" id="PS50089">
    <property type="entry name" value="ZF_RING_2"/>
    <property type="match status" value="1"/>
</dbReference>
<dbReference type="InterPro" id="IPR027370">
    <property type="entry name" value="Znf-RING_euk"/>
</dbReference>
<dbReference type="SMART" id="SM00449">
    <property type="entry name" value="SPRY"/>
    <property type="match status" value="1"/>
</dbReference>
<dbReference type="Ensembl" id="ENSCCRT00020014633.1">
    <property type="protein sequence ID" value="ENSCCRP00020013270.1"/>
    <property type="gene ID" value="ENSCCRG00020006531.1"/>
</dbReference>
<dbReference type="AlphaFoldDB" id="A0A8C2CSW5"/>
<dbReference type="InterPro" id="IPR017907">
    <property type="entry name" value="Znf_RING_CS"/>
</dbReference>
<dbReference type="InterPro" id="IPR003877">
    <property type="entry name" value="SPRY_dom"/>
</dbReference>
<sequence length="283" mass="32058">GCFPPVIRPGPPVIQIISIAGAQTVKMASLNVPVEELSCPVCHEIFKAPVVLSCSHSLCTECLQQFWRIKGTQQCPVCRRRSSRSVRLNSSLRSFIRRKRSRRNSSQLIKAAVDCVSSAPVILDPNTAHPRLLLSDDLTSVRWSENKQPVPDNPERFDDCYCVLGSEGFNSGTHCWDVEVKESLCWSVGVTTASNQRKGCDFYNTDVWSVQYDQYELYERSGFNIKQYLERVRVYLDYDRGTVSFSDPVTNTHLHTFTTTFTDTVFPSFDSFSPLRILPLNSQ</sequence>
<feature type="domain" description="B30.2/SPRY" evidence="6">
    <location>
        <begin position="101"/>
        <end position="283"/>
    </location>
</feature>
<dbReference type="SMART" id="SM00184">
    <property type="entry name" value="RING"/>
    <property type="match status" value="1"/>
</dbReference>
<dbReference type="Proteomes" id="UP000694701">
    <property type="component" value="Unplaced"/>
</dbReference>
<dbReference type="PANTHER" id="PTHR24103">
    <property type="entry name" value="E3 UBIQUITIN-PROTEIN LIGASE TRIM"/>
    <property type="match status" value="1"/>
</dbReference>
<keyword evidence="3" id="KW-0862">Zinc</keyword>
<protein>
    <submittedName>
        <fullName evidence="7">Uncharacterized protein</fullName>
    </submittedName>
</protein>
<name>A0A8C2CSW5_CYPCA</name>
<dbReference type="SMART" id="SM00589">
    <property type="entry name" value="PRY"/>
    <property type="match status" value="1"/>
</dbReference>
<evidence type="ECO:0000256" key="3">
    <source>
        <dbReference type="ARBA" id="ARBA00022833"/>
    </source>
</evidence>
<evidence type="ECO:0000256" key="2">
    <source>
        <dbReference type="ARBA" id="ARBA00022771"/>
    </source>
</evidence>
<proteinExistence type="predicted"/>
<evidence type="ECO:0000313" key="8">
    <source>
        <dbReference type="Proteomes" id="UP000694701"/>
    </source>
</evidence>
<dbReference type="InterPro" id="IPR001870">
    <property type="entry name" value="B30.2/SPRY"/>
</dbReference>
<dbReference type="PRINTS" id="PR01407">
    <property type="entry name" value="BUTYPHLNCDUF"/>
</dbReference>
<feature type="domain" description="RING-type" evidence="5">
    <location>
        <begin position="39"/>
        <end position="79"/>
    </location>
</feature>
<dbReference type="InterPro" id="IPR013320">
    <property type="entry name" value="ConA-like_dom_sf"/>
</dbReference>
<evidence type="ECO:0000259" key="6">
    <source>
        <dbReference type="PROSITE" id="PS50188"/>
    </source>
</evidence>
<dbReference type="InterPro" id="IPR050143">
    <property type="entry name" value="TRIM/RBCC"/>
</dbReference>
<dbReference type="SUPFAM" id="SSF49899">
    <property type="entry name" value="Concanavalin A-like lectins/glucanases"/>
    <property type="match status" value="1"/>
</dbReference>
<organism evidence="7 8">
    <name type="scientific">Cyprinus carpio</name>
    <name type="common">Common carp</name>
    <dbReference type="NCBI Taxonomy" id="7962"/>
    <lineage>
        <taxon>Eukaryota</taxon>
        <taxon>Metazoa</taxon>
        <taxon>Chordata</taxon>
        <taxon>Craniata</taxon>
        <taxon>Vertebrata</taxon>
        <taxon>Euteleostomi</taxon>
        <taxon>Actinopterygii</taxon>
        <taxon>Neopterygii</taxon>
        <taxon>Teleostei</taxon>
        <taxon>Ostariophysi</taxon>
        <taxon>Cypriniformes</taxon>
        <taxon>Cyprinidae</taxon>
        <taxon>Cyprininae</taxon>
        <taxon>Cyprinus</taxon>
    </lineage>
</organism>
<dbReference type="InterPro" id="IPR001841">
    <property type="entry name" value="Znf_RING"/>
</dbReference>
<dbReference type="Pfam" id="PF13765">
    <property type="entry name" value="PRY"/>
    <property type="match status" value="1"/>
</dbReference>
<evidence type="ECO:0000259" key="5">
    <source>
        <dbReference type="PROSITE" id="PS50089"/>
    </source>
</evidence>
<dbReference type="InterPro" id="IPR003879">
    <property type="entry name" value="Butyrophylin_SPRY"/>
</dbReference>
<dbReference type="InterPro" id="IPR043136">
    <property type="entry name" value="B30.2/SPRY_sf"/>
</dbReference>
<evidence type="ECO:0000313" key="7">
    <source>
        <dbReference type="Ensembl" id="ENSCCRP00020013270.1"/>
    </source>
</evidence>
<evidence type="ECO:0000256" key="4">
    <source>
        <dbReference type="PROSITE-ProRule" id="PRU00175"/>
    </source>
</evidence>
<evidence type="ECO:0000256" key="1">
    <source>
        <dbReference type="ARBA" id="ARBA00022723"/>
    </source>
</evidence>
<dbReference type="InterPro" id="IPR013083">
    <property type="entry name" value="Znf_RING/FYVE/PHD"/>
</dbReference>